<evidence type="ECO:0000256" key="2">
    <source>
        <dbReference type="ARBA" id="ARBA00006012"/>
    </source>
</evidence>
<protein>
    <recommendedName>
        <fullName evidence="10">ABC transporter domain-containing protein</fullName>
    </recommendedName>
</protein>
<dbReference type="GO" id="GO:0016020">
    <property type="term" value="C:membrane"/>
    <property type="evidence" value="ECO:0007669"/>
    <property type="project" value="UniProtKB-SubCell"/>
</dbReference>
<feature type="transmembrane region" description="Helical" evidence="9">
    <location>
        <begin position="1190"/>
        <end position="1223"/>
    </location>
</feature>
<evidence type="ECO:0000256" key="3">
    <source>
        <dbReference type="ARBA" id="ARBA00022448"/>
    </source>
</evidence>
<feature type="domain" description="ABC transporter" evidence="10">
    <location>
        <begin position="745"/>
        <end position="985"/>
    </location>
</feature>
<feature type="transmembrane region" description="Helical" evidence="9">
    <location>
        <begin position="413"/>
        <end position="433"/>
    </location>
</feature>
<dbReference type="InterPro" id="IPR003439">
    <property type="entry name" value="ABC_transporter-like_ATP-bd"/>
</dbReference>
<comment type="caution">
    <text evidence="11">The sequence shown here is derived from an EMBL/GenBank/DDBJ whole genome shotgun (WGS) entry which is preliminary data.</text>
</comment>
<keyword evidence="12" id="KW-1185">Reference proteome</keyword>
<keyword evidence="7 9" id="KW-1133">Transmembrane helix</keyword>
<proteinExistence type="inferred from homology"/>
<feature type="transmembrane region" description="Helical" evidence="9">
    <location>
        <begin position="449"/>
        <end position="470"/>
    </location>
</feature>
<dbReference type="Pfam" id="PF00005">
    <property type="entry name" value="ABC_tran"/>
    <property type="match status" value="2"/>
</dbReference>
<dbReference type="Gene3D" id="3.40.50.300">
    <property type="entry name" value="P-loop containing nucleotide triphosphate hydrolases"/>
    <property type="match status" value="2"/>
</dbReference>
<feature type="transmembrane region" description="Helical" evidence="9">
    <location>
        <begin position="555"/>
        <end position="574"/>
    </location>
</feature>
<feature type="transmembrane region" description="Helical" evidence="9">
    <location>
        <begin position="491"/>
        <end position="513"/>
    </location>
</feature>
<keyword evidence="8 9" id="KW-0472">Membrane</keyword>
<dbReference type="PROSITE" id="PS00211">
    <property type="entry name" value="ABC_TRANSPORTER_1"/>
    <property type="match status" value="1"/>
</dbReference>
<dbReference type="PANTHER" id="PTHR19241">
    <property type="entry name" value="ATP-BINDING CASSETTE TRANSPORTER"/>
    <property type="match status" value="1"/>
</dbReference>
<evidence type="ECO:0000313" key="12">
    <source>
        <dbReference type="Proteomes" id="UP000191518"/>
    </source>
</evidence>
<evidence type="ECO:0000256" key="6">
    <source>
        <dbReference type="ARBA" id="ARBA00022840"/>
    </source>
</evidence>
<evidence type="ECO:0000256" key="4">
    <source>
        <dbReference type="ARBA" id="ARBA00022692"/>
    </source>
</evidence>
<comment type="similarity">
    <text evidence="2">Belongs to the ABC transporter superfamily. ABCG family. PDR (TC 3.A.1.205) subfamily.</text>
</comment>
<evidence type="ECO:0000259" key="10">
    <source>
        <dbReference type="PROSITE" id="PS50893"/>
    </source>
</evidence>
<dbReference type="EMBL" id="MDYP01000056">
    <property type="protein sequence ID" value="OQE00219.1"/>
    <property type="molecule type" value="Genomic_DNA"/>
</dbReference>
<keyword evidence="6" id="KW-0067">ATP-binding</keyword>
<feature type="transmembrane region" description="Helical" evidence="9">
    <location>
        <begin position="525"/>
        <end position="548"/>
    </location>
</feature>
<gene>
    <name evidence="11" type="ORF">PENVUL_c056G08492</name>
</gene>
<keyword evidence="5" id="KW-0547">Nucleotide-binding</keyword>
<dbReference type="InterPro" id="IPR003593">
    <property type="entry name" value="AAA+_ATPase"/>
</dbReference>
<dbReference type="PROSITE" id="PS50893">
    <property type="entry name" value="ABC_TRANSPORTER_2"/>
    <property type="match status" value="2"/>
</dbReference>
<feature type="transmembrane region" description="Helical" evidence="9">
    <location>
        <begin position="1336"/>
        <end position="1360"/>
    </location>
</feature>
<feature type="domain" description="ABC transporter" evidence="10">
    <location>
        <begin position="69"/>
        <end position="322"/>
    </location>
</feature>
<keyword evidence="3" id="KW-0813">Transport</keyword>
<dbReference type="SMART" id="SM00382">
    <property type="entry name" value="AAA"/>
    <property type="match status" value="2"/>
</dbReference>
<dbReference type="GO" id="GO:0005524">
    <property type="term" value="F:ATP binding"/>
    <property type="evidence" value="ECO:0007669"/>
    <property type="project" value="UniProtKB-KW"/>
</dbReference>
<dbReference type="Pfam" id="PF19055">
    <property type="entry name" value="ABC2_membrane_7"/>
    <property type="match status" value="1"/>
</dbReference>
<dbReference type="InterPro" id="IPR034001">
    <property type="entry name" value="ABCG_PDR_1"/>
</dbReference>
<name>A0A1V6RFH9_9EURO</name>
<comment type="subcellular location">
    <subcellularLocation>
        <location evidence="1">Membrane</location>
        <topology evidence="1">Multi-pass membrane protein</topology>
    </subcellularLocation>
</comment>
<dbReference type="OrthoDB" id="245989at2759"/>
<organism evidence="11 12">
    <name type="scientific">Penicillium vulpinum</name>
    <dbReference type="NCBI Taxonomy" id="29845"/>
    <lineage>
        <taxon>Eukaryota</taxon>
        <taxon>Fungi</taxon>
        <taxon>Dikarya</taxon>
        <taxon>Ascomycota</taxon>
        <taxon>Pezizomycotina</taxon>
        <taxon>Eurotiomycetes</taxon>
        <taxon>Eurotiomycetidae</taxon>
        <taxon>Eurotiales</taxon>
        <taxon>Aspergillaceae</taxon>
        <taxon>Penicillium</taxon>
    </lineage>
</organism>
<evidence type="ECO:0000256" key="5">
    <source>
        <dbReference type="ARBA" id="ARBA00022741"/>
    </source>
</evidence>
<reference evidence="12" key="1">
    <citation type="journal article" date="2017" name="Nat. Microbiol.">
        <title>Global analysis of biosynthetic gene clusters reveals vast potential of secondary metabolite production in Penicillium species.</title>
        <authorList>
            <person name="Nielsen J.C."/>
            <person name="Grijseels S."/>
            <person name="Prigent S."/>
            <person name="Ji B."/>
            <person name="Dainat J."/>
            <person name="Nielsen K.F."/>
            <person name="Frisvad J.C."/>
            <person name="Workman M."/>
            <person name="Nielsen J."/>
        </authorList>
    </citation>
    <scope>NUCLEOTIDE SEQUENCE [LARGE SCALE GENOMIC DNA]</scope>
    <source>
        <strain evidence="12">IBT 29486</strain>
    </source>
</reference>
<dbReference type="InterPro" id="IPR010929">
    <property type="entry name" value="PDR_CDR_ABC"/>
</dbReference>
<keyword evidence="4 9" id="KW-0812">Transmembrane</keyword>
<dbReference type="InterPro" id="IPR034003">
    <property type="entry name" value="ABCG_PDR_2"/>
</dbReference>
<dbReference type="SUPFAM" id="SSF52540">
    <property type="entry name" value="P-loop containing nucleoside triphosphate hydrolases"/>
    <property type="match status" value="2"/>
</dbReference>
<evidence type="ECO:0000256" key="9">
    <source>
        <dbReference type="SAM" id="Phobius"/>
    </source>
</evidence>
<dbReference type="InterPro" id="IPR013525">
    <property type="entry name" value="ABC2_TM"/>
</dbReference>
<evidence type="ECO:0000256" key="8">
    <source>
        <dbReference type="ARBA" id="ARBA00023136"/>
    </source>
</evidence>
<dbReference type="GO" id="GO:0140359">
    <property type="term" value="F:ABC-type transporter activity"/>
    <property type="evidence" value="ECO:0007669"/>
    <property type="project" value="InterPro"/>
</dbReference>
<feature type="transmembrane region" description="Helical" evidence="9">
    <location>
        <begin position="1139"/>
        <end position="1169"/>
    </location>
</feature>
<evidence type="ECO:0000256" key="1">
    <source>
        <dbReference type="ARBA" id="ARBA00004141"/>
    </source>
</evidence>
<dbReference type="InterPro" id="IPR017871">
    <property type="entry name" value="ABC_transporter-like_CS"/>
</dbReference>
<dbReference type="InterPro" id="IPR043926">
    <property type="entry name" value="ABCG_dom"/>
</dbReference>
<sequence>MDELKVSQDQDPIEEAHHDVEEIDRLVNDFLARPTSNPGDCGDVVFKDLSVIGAGVGYQLVNNVPEACIRLLKLANPATWWSHKPTPSRILLHKLTGTIREGEMMVVVGRPGSGCTTLLKALANMRDEYLSMEGDVWYGSLSAAEAMKNRPDQIAFVGENDVHFPSLSVSTTLRFALNARRGTSQLDRTSNLEQDLQTVLELMGLSHAADVRIGSDHIRGVSGGQRRRVSLAEAFCTRASLFCFDNPTRGLDSSTAIRFLTVLREYTRRSGCSAAMSLYQASDLAISLFDKVLVLNEGHVAYYGPVSSAKAYFESLGFYCSPRTSVSDFLASMSGTPDGRIPRDDLQRPVPLHPVDFEARFWDSSFYQQAVEQAKAPEPTSAVIKPSGYALPFHRQIYECTIRHYRIFMTDRAAWIAEAAGTIVQALLLGTLFRNQRALTEGLYTRGSALFFSVLIMGLQASAEFGNTFVQRPILLKQKALRFYRPGAYALGQILADVPWKLIFILYSLPIYWMIGFERTASHFFTWLVCLYVGLMALCVMFRAIAVFTTSITRAVLPVGLLLNVLIIYTGFYITPPGMKVWLGWIRYLDPMYYIFESIALNEIGSSTYQCSPKDTVPEGLLYTDTRYQTCAVSGSLPGHLDVSGKLYLMAEYGFQSLHKWRNVGINAAFFVFFSCLVTIGMEKFRHAAERMSTIYYQKLPWKNTSTLDLADIENPQPTGEIGKSEKISDSESAVNQLEPNKHVFAWQDLTLELGSGKHLLQNVSGWLQPGSMTALMGMSGAGKTTLLDTLAQRIQIGVLSGGLYLDGGPLPASMSRQTSFVHQNDIHLDSSTVREALQLSARLRRPTDISFEEKMSHVEMVIKLLDMEDIADAVIGVPGAGLDLERRKRVSIGVELAAKPDILLFLDEPTSGLDGNSALSIVQLMRKLSHAGQTILCTIHQPSSQMIEQFDSLLLLIPGGKTMYFGSLGPRCQTIIDYFARYTRRCKDTENPADYLLDISADPQEDWFKTWQESPEFKATQDNLQRLLEKKDVTASVGSDRAHAASYLEQLRVVTQRAFTNYWRDSDYVLGKIQLNVWMGLMNGLTFLQLSNDLTDSRGRMFSIFVGVITGPVLSLQIEPKFIILRDQFLARENESHVYHWSVFTISALLVEIPFTLLGGLIYWLLWYYMVGYFTISTRAGYAFLMYELYSLFVASLAQFTAALFPTVLAAQVATGFVWLVVNTFNGPLSPPPLTPSGWRWFYNISPLFYFVEGIGTNAMHALEITCRDSELNIFNSPPSESCGSYAGAYFSQSNSTGYLVDPSATGRCEYCSYADGDQYVKQYDFSYSQRGHNVGIFIGFILFNYTMAVVATYLIFIFKWRKRSRG</sequence>
<dbReference type="FunFam" id="3.40.50.300:FF:000054">
    <property type="entry name" value="ABC multidrug transporter atrF"/>
    <property type="match status" value="1"/>
</dbReference>
<dbReference type="STRING" id="29845.A0A1V6RFH9"/>
<dbReference type="Proteomes" id="UP000191518">
    <property type="component" value="Unassembled WGS sequence"/>
</dbReference>
<dbReference type="GO" id="GO:0016887">
    <property type="term" value="F:ATP hydrolysis activity"/>
    <property type="evidence" value="ECO:0007669"/>
    <property type="project" value="InterPro"/>
</dbReference>
<evidence type="ECO:0000313" key="11">
    <source>
        <dbReference type="EMBL" id="OQE00219.1"/>
    </source>
</evidence>
<feature type="transmembrane region" description="Helical" evidence="9">
    <location>
        <begin position="664"/>
        <end position="682"/>
    </location>
</feature>
<dbReference type="Pfam" id="PF01061">
    <property type="entry name" value="ABC2_membrane"/>
    <property type="match status" value="2"/>
</dbReference>
<dbReference type="CDD" id="cd03232">
    <property type="entry name" value="ABCG_PDR_domain2"/>
    <property type="match status" value="1"/>
</dbReference>
<dbReference type="InterPro" id="IPR027417">
    <property type="entry name" value="P-loop_NTPase"/>
</dbReference>
<evidence type="ECO:0000256" key="7">
    <source>
        <dbReference type="ARBA" id="ARBA00022989"/>
    </source>
</evidence>
<dbReference type="Pfam" id="PF06422">
    <property type="entry name" value="PDR_CDR"/>
    <property type="match status" value="2"/>
</dbReference>
<dbReference type="CDD" id="cd03233">
    <property type="entry name" value="ABCG_PDR_domain1"/>
    <property type="match status" value="1"/>
</dbReference>
<accession>A0A1V6RFH9</accession>